<sequence length="131" mass="14840">MKDLAISSSSGTENQEKTPIDFESSVDLAIHKSRDYLLSQQTEEGYWVDKLESNATITAELIFFMYFTGTVEAEKQEKLAQYLLYKQREDGSWPLYFGGPCDINSTVESYMALKLTGISADQPEMTRAREA</sequence>
<evidence type="ECO:0000259" key="2">
    <source>
        <dbReference type="Pfam" id="PF13249"/>
    </source>
</evidence>
<dbReference type="AlphaFoldDB" id="A0A382LS50"/>
<dbReference type="InterPro" id="IPR008930">
    <property type="entry name" value="Terpenoid_cyclase/PrenylTrfase"/>
</dbReference>
<dbReference type="GO" id="GO:0016866">
    <property type="term" value="F:intramolecular transferase activity"/>
    <property type="evidence" value="ECO:0007669"/>
    <property type="project" value="InterPro"/>
</dbReference>
<dbReference type="InterPro" id="IPR032697">
    <property type="entry name" value="SQ_cyclase_N"/>
</dbReference>
<evidence type="ECO:0000256" key="1">
    <source>
        <dbReference type="ARBA" id="ARBA00009755"/>
    </source>
</evidence>
<dbReference type="Pfam" id="PF13249">
    <property type="entry name" value="SQHop_cyclase_N"/>
    <property type="match status" value="1"/>
</dbReference>
<dbReference type="Gene3D" id="1.50.10.20">
    <property type="match status" value="1"/>
</dbReference>
<evidence type="ECO:0000313" key="3">
    <source>
        <dbReference type="EMBL" id="SVC39539.1"/>
    </source>
</evidence>
<proteinExistence type="inferred from homology"/>
<name>A0A382LS50_9ZZZZ</name>
<gene>
    <name evidence="3" type="ORF">METZ01_LOCUS292393</name>
</gene>
<protein>
    <recommendedName>
        <fullName evidence="2">Squalene cyclase N-terminal domain-containing protein</fullName>
    </recommendedName>
</protein>
<accession>A0A382LS50</accession>
<dbReference type="InterPro" id="IPR018333">
    <property type="entry name" value="Squalene_cyclase"/>
</dbReference>
<dbReference type="PANTHER" id="PTHR11764:SF20">
    <property type="entry name" value="LANOSTEROL SYNTHASE"/>
    <property type="match status" value="1"/>
</dbReference>
<dbReference type="GO" id="GO:0005811">
    <property type="term" value="C:lipid droplet"/>
    <property type="evidence" value="ECO:0007669"/>
    <property type="project" value="InterPro"/>
</dbReference>
<feature type="domain" description="Squalene cyclase N-terminal" evidence="2">
    <location>
        <begin position="30"/>
        <end position="131"/>
    </location>
</feature>
<dbReference type="PANTHER" id="PTHR11764">
    <property type="entry name" value="TERPENE CYCLASE/MUTASE FAMILY MEMBER"/>
    <property type="match status" value="1"/>
</dbReference>
<feature type="non-terminal residue" evidence="3">
    <location>
        <position position="131"/>
    </location>
</feature>
<dbReference type="EMBL" id="UINC01088909">
    <property type="protein sequence ID" value="SVC39539.1"/>
    <property type="molecule type" value="Genomic_DNA"/>
</dbReference>
<organism evidence="3">
    <name type="scientific">marine metagenome</name>
    <dbReference type="NCBI Taxonomy" id="408172"/>
    <lineage>
        <taxon>unclassified sequences</taxon>
        <taxon>metagenomes</taxon>
        <taxon>ecological metagenomes</taxon>
    </lineage>
</organism>
<reference evidence="3" key="1">
    <citation type="submission" date="2018-05" db="EMBL/GenBank/DDBJ databases">
        <authorList>
            <person name="Lanie J.A."/>
            <person name="Ng W.-L."/>
            <person name="Kazmierczak K.M."/>
            <person name="Andrzejewski T.M."/>
            <person name="Davidsen T.M."/>
            <person name="Wayne K.J."/>
            <person name="Tettelin H."/>
            <person name="Glass J.I."/>
            <person name="Rusch D."/>
            <person name="Podicherti R."/>
            <person name="Tsui H.-C.T."/>
            <person name="Winkler M.E."/>
        </authorList>
    </citation>
    <scope>NUCLEOTIDE SEQUENCE</scope>
</reference>
<dbReference type="GO" id="GO:0016104">
    <property type="term" value="P:triterpenoid biosynthetic process"/>
    <property type="evidence" value="ECO:0007669"/>
    <property type="project" value="InterPro"/>
</dbReference>
<comment type="similarity">
    <text evidence="1">Belongs to the terpene cyclase/mutase family.</text>
</comment>
<dbReference type="SUPFAM" id="SSF48239">
    <property type="entry name" value="Terpenoid cyclases/Protein prenyltransferases"/>
    <property type="match status" value="1"/>
</dbReference>